<evidence type="ECO:0000313" key="1">
    <source>
        <dbReference type="EMBL" id="VFK38138.1"/>
    </source>
</evidence>
<gene>
    <name evidence="2" type="ORF">BECKSD772E_GA0070983_102032</name>
    <name evidence="1" type="ORF">BECKSD772F_GA0070984_102132</name>
</gene>
<dbReference type="EMBL" id="CAADFU010000020">
    <property type="protein sequence ID" value="VFK42880.1"/>
    <property type="molecule type" value="Genomic_DNA"/>
</dbReference>
<evidence type="ECO:0000313" key="2">
    <source>
        <dbReference type="EMBL" id="VFK42880.1"/>
    </source>
</evidence>
<sequence length="58" mass="6783">MPIKDPNIHYSLRDASENHRNVTDGIRNHTAHHAIHRRHKLAPAHRLSGRTRFLQAPY</sequence>
<proteinExistence type="predicted"/>
<dbReference type="EMBL" id="CAADFR010000021">
    <property type="protein sequence ID" value="VFK38138.1"/>
    <property type="molecule type" value="Genomic_DNA"/>
</dbReference>
<protein>
    <submittedName>
        <fullName evidence="2">Uncharacterized protein</fullName>
    </submittedName>
</protein>
<accession>A0A450YMX1</accession>
<dbReference type="AlphaFoldDB" id="A0A450YMX1"/>
<reference evidence="2" key="1">
    <citation type="submission" date="2019-02" db="EMBL/GenBank/DDBJ databases">
        <authorList>
            <person name="Gruber-Vodicka R. H."/>
            <person name="Seah K. B. B."/>
        </authorList>
    </citation>
    <scope>NUCLEOTIDE SEQUENCE</scope>
    <source>
        <strain evidence="2">BECK_S1320</strain>
        <strain evidence="1">BECK_S1321</strain>
    </source>
</reference>
<organism evidence="2">
    <name type="scientific">Candidatus Kentrum sp. SD</name>
    <dbReference type="NCBI Taxonomy" id="2126332"/>
    <lineage>
        <taxon>Bacteria</taxon>
        <taxon>Pseudomonadati</taxon>
        <taxon>Pseudomonadota</taxon>
        <taxon>Gammaproteobacteria</taxon>
        <taxon>Candidatus Kentrum</taxon>
    </lineage>
</organism>
<name>A0A450YMX1_9GAMM</name>